<proteinExistence type="predicted"/>
<dbReference type="InterPro" id="IPR052895">
    <property type="entry name" value="HetReg/Transcr_Mod"/>
</dbReference>
<dbReference type="Pfam" id="PF26639">
    <property type="entry name" value="Het-6_barrel"/>
    <property type="match status" value="1"/>
</dbReference>
<dbReference type="Pfam" id="PF06985">
    <property type="entry name" value="HET"/>
    <property type="match status" value="1"/>
</dbReference>
<dbReference type="InterPro" id="IPR010730">
    <property type="entry name" value="HET"/>
</dbReference>
<gene>
    <name evidence="2" type="ORF">FGLOB1_12260</name>
</gene>
<comment type="caution">
    <text evidence="2">The sequence shown here is derived from an EMBL/GenBank/DDBJ whole genome shotgun (WGS) entry which is preliminary data.</text>
</comment>
<name>A0A8H6CZV7_9HYPO</name>
<reference evidence="2 3" key="1">
    <citation type="submission" date="2020-05" db="EMBL/GenBank/DDBJ databases">
        <title>Identification and distribution of gene clusters putatively required for synthesis of sphingolipid metabolism inhibitors in phylogenetically diverse species of the filamentous fungus Fusarium.</title>
        <authorList>
            <person name="Kim H.-S."/>
            <person name="Busman M."/>
            <person name="Brown D.W."/>
            <person name="Divon H."/>
            <person name="Uhlig S."/>
            <person name="Proctor R.H."/>
        </authorList>
    </citation>
    <scope>NUCLEOTIDE SEQUENCE [LARGE SCALE GENOMIC DNA]</scope>
    <source>
        <strain evidence="2 3">NRRL 26131</strain>
    </source>
</reference>
<keyword evidence="3" id="KW-1185">Reference proteome</keyword>
<dbReference type="PANTHER" id="PTHR24148:SF73">
    <property type="entry name" value="HET DOMAIN PROTEIN (AFU_ORTHOLOGUE AFUA_8G01020)"/>
    <property type="match status" value="1"/>
</dbReference>
<dbReference type="PANTHER" id="PTHR24148">
    <property type="entry name" value="ANKYRIN REPEAT DOMAIN-CONTAINING PROTEIN 39 HOMOLOG-RELATED"/>
    <property type="match status" value="1"/>
</dbReference>
<sequence>MSITPLVLRPMNAAADSEDLLYEYVPLGAGEIRLLRLYPGQEADQLNGELIVKSLEELPPRQKAGTAAQTDPIDSGKYVCFDAISYVWGHSTFTDTFFTPQGSIPITASLASILRRLRDEGKSHFYWADGLCINQSDVAEKEVQVSLMGIIYSSAIRVVCDLGEETENSTLILDAMERYWKRNIRRGLMLSQGDSMTLSGESAAKLLGIPYLRDEEADAVEQVEGEEWPARYLEFISAPWFHRLWVVQEFVLGRDVVMIIGRRHIPWGQLWAGTMWYKGVKWPWEQAEYTNEDLTSLFTSYYSMCLVRLGRLMDLNTLHGREFNDIIKLLRGGFGMDHEILPLSMVSFCSHACSVPRDRYFAILGMVDEDDKEKALSLRPDYTCPMRDITMRFWKHAMQTQSGVDLLLLAGLPGRVEEYPSWIRDLTVPKPLQHIWVRRPMATGCHAAGGPVSTWSIDFSKDDSDQCFVQGYHIDDITDMSSNGASDPFNFVAMAHWIQEAFNFFTGPESSVVDLDTLYPLTADPVHEAALKVMMDYNKEDIMKPDDEEINEMLCVGLSLTLVAFSKDTEEEAVEREASEEETIMARIISGFQDEMSTLEELFVRIHKTRGLGFYKTKKGLFALLPKETRPGDSIWILKGCRLPVALRPSTSHDDSYDFVGGGYVYGIMNGEMLEGSDFGWQKVCLR</sequence>
<dbReference type="Proteomes" id="UP000532311">
    <property type="component" value="Unassembled WGS sequence"/>
</dbReference>
<organism evidence="2 3">
    <name type="scientific">Fusarium globosum</name>
    <dbReference type="NCBI Taxonomy" id="78864"/>
    <lineage>
        <taxon>Eukaryota</taxon>
        <taxon>Fungi</taxon>
        <taxon>Dikarya</taxon>
        <taxon>Ascomycota</taxon>
        <taxon>Pezizomycotina</taxon>
        <taxon>Sordariomycetes</taxon>
        <taxon>Hypocreomycetidae</taxon>
        <taxon>Hypocreales</taxon>
        <taxon>Nectriaceae</taxon>
        <taxon>Fusarium</taxon>
        <taxon>Fusarium fujikuroi species complex</taxon>
    </lineage>
</organism>
<feature type="domain" description="Heterokaryon incompatibility" evidence="1">
    <location>
        <begin position="81"/>
        <end position="249"/>
    </location>
</feature>
<dbReference type="EMBL" id="JAAQPF010000677">
    <property type="protein sequence ID" value="KAF5698160.1"/>
    <property type="molecule type" value="Genomic_DNA"/>
</dbReference>
<dbReference type="AlphaFoldDB" id="A0A8H6CZV7"/>
<evidence type="ECO:0000313" key="2">
    <source>
        <dbReference type="EMBL" id="KAF5698160.1"/>
    </source>
</evidence>
<accession>A0A8H6CZV7</accession>
<evidence type="ECO:0000313" key="3">
    <source>
        <dbReference type="Proteomes" id="UP000532311"/>
    </source>
</evidence>
<evidence type="ECO:0000259" key="1">
    <source>
        <dbReference type="Pfam" id="PF06985"/>
    </source>
</evidence>
<protein>
    <submittedName>
        <fullName evidence="2">Triacylglycerol lipase II</fullName>
    </submittedName>
</protein>